<dbReference type="InterPro" id="IPR036412">
    <property type="entry name" value="HAD-like_sf"/>
</dbReference>
<evidence type="ECO:0000313" key="2">
    <source>
        <dbReference type="EMBL" id="KAF5757703.1"/>
    </source>
</evidence>
<organism evidence="2 3">
    <name type="scientific">Helianthus annuus</name>
    <name type="common">Common sunflower</name>
    <dbReference type="NCBI Taxonomy" id="4232"/>
    <lineage>
        <taxon>Eukaryota</taxon>
        <taxon>Viridiplantae</taxon>
        <taxon>Streptophyta</taxon>
        <taxon>Embryophyta</taxon>
        <taxon>Tracheophyta</taxon>
        <taxon>Spermatophyta</taxon>
        <taxon>Magnoliopsida</taxon>
        <taxon>eudicotyledons</taxon>
        <taxon>Gunneridae</taxon>
        <taxon>Pentapetalae</taxon>
        <taxon>asterids</taxon>
        <taxon>campanulids</taxon>
        <taxon>Asterales</taxon>
        <taxon>Asteraceae</taxon>
        <taxon>Asteroideae</taxon>
        <taxon>Heliantheae alliance</taxon>
        <taxon>Heliantheae</taxon>
        <taxon>Helianthus</taxon>
    </lineage>
</organism>
<dbReference type="EMBL" id="MNCJ02000332">
    <property type="protein sequence ID" value="KAF5757703.1"/>
    <property type="molecule type" value="Genomic_DNA"/>
</dbReference>
<comment type="caution">
    <text evidence="2">The sequence shown here is derived from an EMBL/GenBank/DDBJ whole genome shotgun (WGS) entry which is preliminary data.</text>
</comment>
<gene>
    <name evidence="2" type="ORF">HanXRQr2_Chr17g0829781</name>
</gene>
<feature type="region of interest" description="Disordered" evidence="1">
    <location>
        <begin position="16"/>
        <end position="41"/>
    </location>
</feature>
<keyword evidence="3" id="KW-1185">Reference proteome</keyword>
<accession>A0A9K3DNX3</accession>
<reference evidence="2" key="2">
    <citation type="submission" date="2020-06" db="EMBL/GenBank/DDBJ databases">
        <title>Helianthus annuus Genome sequencing and assembly Release 2.</title>
        <authorList>
            <person name="Gouzy J."/>
            <person name="Langlade N."/>
            <person name="Munos S."/>
        </authorList>
    </citation>
    <scope>NUCLEOTIDE SEQUENCE</scope>
    <source>
        <tissue evidence="2">Leaves</tissue>
    </source>
</reference>
<sequence length="128" mass="14245">MESSNVESSCSTTSAKFSCTNEGQRSDSLNPNHSSRHLKQTENIGLSGAKVYIYLSGSRLAQRFIYGYINYGNLRKYLCGFFDTRVGRNKRETQIYNEISKSLGVDKPSNILFETDVIQEAVATNGAV</sequence>
<protein>
    <submittedName>
        <fullName evidence="2">HAD superfamily protein</fullName>
    </submittedName>
</protein>
<evidence type="ECO:0000313" key="3">
    <source>
        <dbReference type="Proteomes" id="UP000215914"/>
    </source>
</evidence>
<evidence type="ECO:0000256" key="1">
    <source>
        <dbReference type="SAM" id="MobiDB-lite"/>
    </source>
</evidence>
<dbReference type="InterPro" id="IPR023214">
    <property type="entry name" value="HAD_sf"/>
</dbReference>
<dbReference type="GO" id="GO:0043874">
    <property type="term" value="F:acireductone synthase activity"/>
    <property type="evidence" value="ECO:0000318"/>
    <property type="project" value="GO_Central"/>
</dbReference>
<dbReference type="Proteomes" id="UP000215914">
    <property type="component" value="Unassembled WGS sequence"/>
</dbReference>
<dbReference type="GO" id="GO:0019509">
    <property type="term" value="P:L-methionine salvage from methylthioadenosine"/>
    <property type="evidence" value="ECO:0000318"/>
    <property type="project" value="GO_Central"/>
</dbReference>
<dbReference type="Gene3D" id="3.40.50.1000">
    <property type="entry name" value="HAD superfamily/HAD-like"/>
    <property type="match status" value="1"/>
</dbReference>
<dbReference type="Gramene" id="mRNA:HanXRQr2_Chr17g0829781">
    <property type="protein sequence ID" value="mRNA:HanXRQr2_Chr17g0829781"/>
    <property type="gene ID" value="HanXRQr2_Chr17g0829781"/>
</dbReference>
<name>A0A9K3DNX3_HELAN</name>
<reference evidence="2" key="1">
    <citation type="journal article" date="2017" name="Nature">
        <title>The sunflower genome provides insights into oil metabolism, flowering and Asterid evolution.</title>
        <authorList>
            <person name="Badouin H."/>
            <person name="Gouzy J."/>
            <person name="Grassa C.J."/>
            <person name="Murat F."/>
            <person name="Staton S.E."/>
            <person name="Cottret L."/>
            <person name="Lelandais-Briere C."/>
            <person name="Owens G.L."/>
            <person name="Carrere S."/>
            <person name="Mayjonade B."/>
            <person name="Legrand L."/>
            <person name="Gill N."/>
            <person name="Kane N.C."/>
            <person name="Bowers J.E."/>
            <person name="Hubner S."/>
            <person name="Bellec A."/>
            <person name="Berard A."/>
            <person name="Berges H."/>
            <person name="Blanchet N."/>
            <person name="Boniface M.C."/>
            <person name="Brunel D."/>
            <person name="Catrice O."/>
            <person name="Chaidir N."/>
            <person name="Claudel C."/>
            <person name="Donnadieu C."/>
            <person name="Faraut T."/>
            <person name="Fievet G."/>
            <person name="Helmstetter N."/>
            <person name="King M."/>
            <person name="Knapp S.J."/>
            <person name="Lai Z."/>
            <person name="Le Paslier M.C."/>
            <person name="Lippi Y."/>
            <person name="Lorenzon L."/>
            <person name="Mandel J.R."/>
            <person name="Marage G."/>
            <person name="Marchand G."/>
            <person name="Marquand E."/>
            <person name="Bret-Mestries E."/>
            <person name="Morien E."/>
            <person name="Nambeesan S."/>
            <person name="Nguyen T."/>
            <person name="Pegot-Espagnet P."/>
            <person name="Pouilly N."/>
            <person name="Raftis F."/>
            <person name="Sallet E."/>
            <person name="Schiex T."/>
            <person name="Thomas J."/>
            <person name="Vandecasteele C."/>
            <person name="Vares D."/>
            <person name="Vear F."/>
            <person name="Vautrin S."/>
            <person name="Crespi M."/>
            <person name="Mangin B."/>
            <person name="Burke J.M."/>
            <person name="Salse J."/>
            <person name="Munos S."/>
            <person name="Vincourt P."/>
            <person name="Rieseberg L.H."/>
            <person name="Langlade N.B."/>
        </authorList>
    </citation>
    <scope>NUCLEOTIDE SEQUENCE</scope>
    <source>
        <tissue evidence="2">Leaves</tissue>
    </source>
</reference>
<feature type="compositionally biased region" description="Polar residues" evidence="1">
    <location>
        <begin position="16"/>
        <end position="33"/>
    </location>
</feature>
<proteinExistence type="predicted"/>
<dbReference type="AlphaFoldDB" id="A0A9K3DNX3"/>
<dbReference type="PANTHER" id="PTHR20371:SF1">
    <property type="entry name" value="ENOLASE-PHOSPHATASE E1"/>
    <property type="match status" value="1"/>
</dbReference>
<dbReference type="PANTHER" id="PTHR20371">
    <property type="entry name" value="ENOLASE-PHOSPHATASE E1"/>
    <property type="match status" value="1"/>
</dbReference>
<dbReference type="SUPFAM" id="SSF56784">
    <property type="entry name" value="HAD-like"/>
    <property type="match status" value="1"/>
</dbReference>